<dbReference type="Proteomes" id="UP001199795">
    <property type="component" value="Unassembled WGS sequence"/>
</dbReference>
<evidence type="ECO:0000313" key="3">
    <source>
        <dbReference type="Proteomes" id="UP001199795"/>
    </source>
</evidence>
<keyword evidence="3" id="KW-1185">Reference proteome</keyword>
<keyword evidence="1" id="KW-1133">Transmembrane helix</keyword>
<organism evidence="2 3">
    <name type="scientific">Wocania arenilitoris</name>
    <dbReference type="NCBI Taxonomy" id="2044858"/>
    <lineage>
        <taxon>Bacteria</taxon>
        <taxon>Pseudomonadati</taxon>
        <taxon>Bacteroidota</taxon>
        <taxon>Flavobacteriia</taxon>
        <taxon>Flavobacteriales</taxon>
        <taxon>Flavobacteriaceae</taxon>
        <taxon>Wocania</taxon>
    </lineage>
</organism>
<reference evidence="2" key="1">
    <citation type="submission" date="2022-01" db="EMBL/GenBank/DDBJ databases">
        <title>Draft genome sequence of Sabulilitoribacter arenilitoris KCTC 52401.</title>
        <authorList>
            <person name="Oh J.-S."/>
        </authorList>
    </citation>
    <scope>NUCLEOTIDE SEQUENCE</scope>
    <source>
        <strain evidence="2">HMF6543</strain>
    </source>
</reference>
<keyword evidence="1" id="KW-0812">Transmembrane</keyword>
<feature type="transmembrane region" description="Helical" evidence="1">
    <location>
        <begin position="35"/>
        <end position="52"/>
    </location>
</feature>
<gene>
    <name evidence="2" type="ORF">L3X37_15120</name>
</gene>
<accession>A0AAE3JMT6</accession>
<keyword evidence="1" id="KW-0472">Membrane</keyword>
<protein>
    <submittedName>
        <fullName evidence="2">Uncharacterized protein</fullName>
    </submittedName>
</protein>
<evidence type="ECO:0000256" key="1">
    <source>
        <dbReference type="SAM" id="Phobius"/>
    </source>
</evidence>
<sequence>MNVISRIIVPIIAIAIAIFIIMNGELTYDNLANELFGAILFTFMFFLVQNVFSPQLKISTKIAKYKLKKKKSDYFFKFINLSFSSIKEVKISVKATQLMDVPNGTNKIIRELPIDTDYIESVSGIFSSFRKENRNNTYLIKLPREIGKILSDHSQSIEIRMSCRDSVVGRERTFRRIFYHANTIEGTFKYGLSMKIE</sequence>
<comment type="caution">
    <text evidence="2">The sequence shown here is derived from an EMBL/GenBank/DDBJ whole genome shotgun (WGS) entry which is preliminary data.</text>
</comment>
<feature type="transmembrane region" description="Helical" evidence="1">
    <location>
        <begin position="7"/>
        <end position="23"/>
    </location>
</feature>
<name>A0AAE3JMT6_9FLAO</name>
<evidence type="ECO:0000313" key="2">
    <source>
        <dbReference type="EMBL" id="MCF7569677.1"/>
    </source>
</evidence>
<dbReference type="AlphaFoldDB" id="A0AAE3JMT6"/>
<dbReference type="RefSeq" id="WP_237241003.1">
    <property type="nucleotide sequence ID" value="NZ_JAKKDU010000031.1"/>
</dbReference>
<dbReference type="EMBL" id="JAKKDU010000031">
    <property type="protein sequence ID" value="MCF7569677.1"/>
    <property type="molecule type" value="Genomic_DNA"/>
</dbReference>
<proteinExistence type="predicted"/>